<comment type="caution">
    <text evidence="3">The sequence shown here is derived from an EMBL/GenBank/DDBJ whole genome shotgun (WGS) entry which is preliminary data.</text>
</comment>
<protein>
    <submittedName>
        <fullName evidence="3">Uncharacterized protein</fullName>
    </submittedName>
</protein>
<dbReference type="GO" id="GO:0030170">
    <property type="term" value="F:pyridoxal phosphate binding"/>
    <property type="evidence" value="ECO:0007669"/>
    <property type="project" value="InterPro"/>
</dbReference>
<proteinExistence type="inferred from homology"/>
<dbReference type="InterPro" id="IPR015422">
    <property type="entry name" value="PyrdxlP-dep_Trfase_small"/>
</dbReference>
<evidence type="ECO:0000256" key="2">
    <source>
        <dbReference type="RuleBase" id="RU003560"/>
    </source>
</evidence>
<gene>
    <name evidence="3" type="ORF">AJ79_09290</name>
</gene>
<keyword evidence="1 2" id="KW-0663">Pyridoxal phosphate</keyword>
<name>A0A2B7WL22_9EURO</name>
<dbReference type="InterPro" id="IPR015424">
    <property type="entry name" value="PyrdxlP-dep_Trfase"/>
</dbReference>
<dbReference type="EMBL" id="PDNB01000254">
    <property type="protein sequence ID" value="PGG97207.1"/>
    <property type="molecule type" value="Genomic_DNA"/>
</dbReference>
<keyword evidence="4" id="KW-1185">Reference proteome</keyword>
<dbReference type="SUPFAM" id="SSF53383">
    <property type="entry name" value="PLP-dependent transferases"/>
    <property type="match status" value="1"/>
</dbReference>
<evidence type="ECO:0000256" key="1">
    <source>
        <dbReference type="ARBA" id="ARBA00022898"/>
    </source>
</evidence>
<accession>A0A2B7WL22</accession>
<organism evidence="3 4">
    <name type="scientific">Helicocarpus griseus UAMH5409</name>
    <dbReference type="NCBI Taxonomy" id="1447875"/>
    <lineage>
        <taxon>Eukaryota</taxon>
        <taxon>Fungi</taxon>
        <taxon>Dikarya</taxon>
        <taxon>Ascomycota</taxon>
        <taxon>Pezizomycotina</taxon>
        <taxon>Eurotiomycetes</taxon>
        <taxon>Eurotiomycetidae</taxon>
        <taxon>Onygenales</taxon>
        <taxon>Ajellomycetaceae</taxon>
        <taxon>Helicocarpus</taxon>
    </lineage>
</organism>
<dbReference type="Pfam" id="PF00202">
    <property type="entry name" value="Aminotran_3"/>
    <property type="match status" value="1"/>
</dbReference>
<dbReference type="InterPro" id="IPR049704">
    <property type="entry name" value="Aminotrans_3_PPA_site"/>
</dbReference>
<reference evidence="3 4" key="1">
    <citation type="submission" date="2017-10" db="EMBL/GenBank/DDBJ databases">
        <title>Comparative genomics in systemic dimorphic fungi from Ajellomycetaceae.</title>
        <authorList>
            <person name="Munoz J.F."/>
            <person name="Mcewen J.G."/>
            <person name="Clay O.K."/>
            <person name="Cuomo C.A."/>
        </authorList>
    </citation>
    <scope>NUCLEOTIDE SEQUENCE [LARGE SCALE GENOMIC DNA]</scope>
    <source>
        <strain evidence="3 4">UAMH5409</strain>
    </source>
</reference>
<dbReference type="OrthoDB" id="406765at2759"/>
<dbReference type="GO" id="GO:0008483">
    <property type="term" value="F:transaminase activity"/>
    <property type="evidence" value="ECO:0007669"/>
    <property type="project" value="InterPro"/>
</dbReference>
<comment type="similarity">
    <text evidence="2">Belongs to the class-III pyridoxal-phosphate-dependent aminotransferase family.</text>
</comment>
<evidence type="ECO:0000313" key="4">
    <source>
        <dbReference type="Proteomes" id="UP000223968"/>
    </source>
</evidence>
<dbReference type="InterPro" id="IPR015421">
    <property type="entry name" value="PyrdxlP-dep_Trfase_major"/>
</dbReference>
<dbReference type="STRING" id="1447875.A0A2B7WL22"/>
<dbReference type="Gene3D" id="3.90.1150.10">
    <property type="entry name" value="Aspartate Aminotransferase, domain 1"/>
    <property type="match status" value="1"/>
</dbReference>
<evidence type="ECO:0000313" key="3">
    <source>
        <dbReference type="EMBL" id="PGG97207.1"/>
    </source>
</evidence>
<dbReference type="InterPro" id="IPR005814">
    <property type="entry name" value="Aminotrans_3"/>
</dbReference>
<dbReference type="Gene3D" id="3.40.640.10">
    <property type="entry name" value="Type I PLP-dependent aspartate aminotransferase-like (Major domain)"/>
    <property type="match status" value="1"/>
</dbReference>
<dbReference type="Proteomes" id="UP000223968">
    <property type="component" value="Unassembled WGS sequence"/>
</dbReference>
<dbReference type="PROSITE" id="PS00600">
    <property type="entry name" value="AA_TRANSFER_CLASS_3"/>
    <property type="match status" value="1"/>
</dbReference>
<dbReference type="AlphaFoldDB" id="A0A2B7WL22"/>
<sequence length="491" mass="54828">MAPVNLSSILSALFPTTRVGSHGQTDVYVQHAEPLPDHDLHNSWGCNYSGQTVLKNERIRQLWEEFGRDPTKVRRNYHNLLREYIYLFREFFEGYYPISLHAHVSDALSPTTVASLIRNTCASSPLVLNNPDLAPSPSPVEDGKKIQRFVAEYLGWDESHVEHPRFAVVQGLYGAGFGPLAHISKEWEMQIIASGPKPFIVSVGGGVTQEQLNTALAQAKRQGCIAVVVDIVSTDNGSVLPPEHFKLLRRCCEQNKLWFIVDEALTAIRCGAPFAFQRSEYDGEKPDLVAFGKGLGASGIAINFDGSMTEPLGFARKKDIDQTIMYWHALVSRPLETPVLLEALGILHTAQAENWPRRSLEIRKAFYEVIQESYPGEPVRGLGAILVLDRSVSMRFHTMAGIRRRSPWVRWLPKLDPANTKRELLETHVLGPQSKKNRAKLAAEAGQDGTMPPWCFVCGINSTSDDWCRTCFLGCCENEVCDGVFRAHTCI</sequence>